<dbReference type="SUPFAM" id="SSF56784">
    <property type="entry name" value="HAD-like"/>
    <property type="match status" value="1"/>
</dbReference>
<keyword evidence="8 15" id="KW-0378">Hydrolase</keyword>
<comment type="catalytic activity">
    <reaction evidence="13">
        <text>O-phospho-D-serine + H2O = D-serine + phosphate</text>
        <dbReference type="Rhea" id="RHEA:24873"/>
        <dbReference type="ChEBI" id="CHEBI:15377"/>
        <dbReference type="ChEBI" id="CHEBI:35247"/>
        <dbReference type="ChEBI" id="CHEBI:43474"/>
        <dbReference type="ChEBI" id="CHEBI:58680"/>
        <dbReference type="EC" id="3.1.3.3"/>
    </reaction>
</comment>
<dbReference type="KEGG" id="spol:FH971_15015"/>
<dbReference type="PROSITE" id="PS51257">
    <property type="entry name" value="PROKAR_LIPOPROTEIN"/>
    <property type="match status" value="1"/>
</dbReference>
<evidence type="ECO:0000256" key="13">
    <source>
        <dbReference type="ARBA" id="ARBA00048523"/>
    </source>
</evidence>
<evidence type="ECO:0000256" key="14">
    <source>
        <dbReference type="PIRSR" id="PIRSR604469-1"/>
    </source>
</evidence>
<evidence type="ECO:0000256" key="12">
    <source>
        <dbReference type="ARBA" id="ARBA00048138"/>
    </source>
</evidence>
<feature type="active site" description="Nucleophile" evidence="14">
    <location>
        <position position="127"/>
    </location>
</feature>
<dbReference type="SFLD" id="SFLDG01136">
    <property type="entry name" value="C1.6:_Phosphoserine_Phosphatas"/>
    <property type="match status" value="1"/>
</dbReference>
<dbReference type="Gene3D" id="1.10.150.210">
    <property type="entry name" value="Phosphoserine phosphatase, domain 2"/>
    <property type="match status" value="1"/>
</dbReference>
<dbReference type="GO" id="GO:0005737">
    <property type="term" value="C:cytoplasm"/>
    <property type="evidence" value="ECO:0007669"/>
    <property type="project" value="TreeGrafter"/>
</dbReference>
<feature type="active site" description="Proton donor" evidence="14">
    <location>
        <position position="129"/>
    </location>
</feature>
<dbReference type="InterPro" id="IPR023214">
    <property type="entry name" value="HAD_sf"/>
</dbReference>
<evidence type="ECO:0000313" key="16">
    <source>
        <dbReference type="Proteomes" id="UP000319809"/>
    </source>
</evidence>
<dbReference type="SFLD" id="SFLDS00003">
    <property type="entry name" value="Haloacid_Dehalogenase"/>
    <property type="match status" value="1"/>
</dbReference>
<evidence type="ECO:0000256" key="8">
    <source>
        <dbReference type="ARBA" id="ARBA00022801"/>
    </source>
</evidence>
<keyword evidence="7" id="KW-0479">Metal-binding</keyword>
<gene>
    <name evidence="15" type="primary">serB</name>
    <name evidence="15" type="ORF">FH971_15015</name>
</gene>
<dbReference type="PANTHER" id="PTHR43344">
    <property type="entry name" value="PHOSPHOSERINE PHOSPHATASE"/>
    <property type="match status" value="1"/>
</dbReference>
<dbReference type="RefSeq" id="WP_140234868.1">
    <property type="nucleotide sequence ID" value="NZ_CP041036.1"/>
</dbReference>
<evidence type="ECO:0000256" key="1">
    <source>
        <dbReference type="ARBA" id="ARBA00001946"/>
    </source>
</evidence>
<dbReference type="NCBIfam" id="TIGR01488">
    <property type="entry name" value="HAD-SF-IB"/>
    <property type="match status" value="1"/>
</dbReference>
<dbReference type="EMBL" id="CP041036">
    <property type="protein sequence ID" value="QDE32156.1"/>
    <property type="molecule type" value="Genomic_DNA"/>
</dbReference>
<dbReference type="EC" id="3.1.3.3" evidence="4"/>
<evidence type="ECO:0000256" key="3">
    <source>
        <dbReference type="ARBA" id="ARBA00009184"/>
    </source>
</evidence>
<evidence type="ECO:0000256" key="4">
    <source>
        <dbReference type="ARBA" id="ARBA00012640"/>
    </source>
</evidence>
<evidence type="ECO:0000256" key="5">
    <source>
        <dbReference type="ARBA" id="ARBA00015196"/>
    </source>
</evidence>
<keyword evidence="6" id="KW-0028">Amino-acid biosynthesis</keyword>
<dbReference type="GO" id="GO:0000287">
    <property type="term" value="F:magnesium ion binding"/>
    <property type="evidence" value="ECO:0007669"/>
    <property type="project" value="TreeGrafter"/>
</dbReference>
<name>A0A4Y5YHX8_9GAMM</name>
<protein>
    <recommendedName>
        <fullName evidence="5">Phosphoserine phosphatase</fullName>
        <ecNumber evidence="4">3.1.3.3</ecNumber>
    </recommendedName>
    <alternativeName>
        <fullName evidence="11">O-phosphoserine phosphohydrolase</fullName>
    </alternativeName>
</protein>
<evidence type="ECO:0000256" key="10">
    <source>
        <dbReference type="ARBA" id="ARBA00023299"/>
    </source>
</evidence>
<accession>A0A4Y5YHX8</accession>
<evidence type="ECO:0000256" key="9">
    <source>
        <dbReference type="ARBA" id="ARBA00022842"/>
    </source>
</evidence>
<dbReference type="Gene3D" id="3.40.50.1000">
    <property type="entry name" value="HAD superfamily/HAD-like"/>
    <property type="match status" value="1"/>
</dbReference>
<keyword evidence="9" id="KW-0460">Magnesium</keyword>
<evidence type="ECO:0000256" key="2">
    <source>
        <dbReference type="ARBA" id="ARBA00005135"/>
    </source>
</evidence>
<dbReference type="Pfam" id="PF00702">
    <property type="entry name" value="Hydrolase"/>
    <property type="match status" value="1"/>
</dbReference>
<keyword evidence="16" id="KW-1185">Reference proteome</keyword>
<comment type="cofactor">
    <cofactor evidence="1">
        <name>Mg(2+)</name>
        <dbReference type="ChEBI" id="CHEBI:18420"/>
    </cofactor>
</comment>
<comment type="pathway">
    <text evidence="2">Amino-acid biosynthesis; L-serine biosynthesis; L-serine from 3-phospho-D-glycerate: step 3/3.</text>
</comment>
<organism evidence="15 16">
    <name type="scientific">Shewanella polaris</name>
    <dbReference type="NCBI Taxonomy" id="2588449"/>
    <lineage>
        <taxon>Bacteria</taxon>
        <taxon>Pseudomonadati</taxon>
        <taxon>Pseudomonadota</taxon>
        <taxon>Gammaproteobacteria</taxon>
        <taxon>Alteromonadales</taxon>
        <taxon>Shewanellaceae</taxon>
        <taxon>Shewanella</taxon>
    </lineage>
</organism>
<dbReference type="GO" id="GO:0036424">
    <property type="term" value="F:L-phosphoserine phosphatase activity"/>
    <property type="evidence" value="ECO:0007669"/>
    <property type="project" value="InterPro"/>
</dbReference>
<dbReference type="NCBIfam" id="TIGR00338">
    <property type="entry name" value="serB"/>
    <property type="match status" value="1"/>
</dbReference>
<dbReference type="SFLD" id="SFLDG01137">
    <property type="entry name" value="C1.6.1:_Phosphoserine_Phosphat"/>
    <property type="match status" value="1"/>
</dbReference>
<keyword evidence="10" id="KW-0718">Serine biosynthesis</keyword>
<dbReference type="Proteomes" id="UP000319809">
    <property type="component" value="Chromosome"/>
</dbReference>
<dbReference type="SFLD" id="SFLDF00029">
    <property type="entry name" value="phosphoserine_phosphatase"/>
    <property type="match status" value="1"/>
</dbReference>
<proteinExistence type="inferred from homology"/>
<reference evidence="15 16" key="1">
    <citation type="submission" date="2019-06" db="EMBL/GenBank/DDBJ databases">
        <title>The genome of Shewanella sp. SM1901.</title>
        <authorList>
            <person name="Cha Q."/>
        </authorList>
    </citation>
    <scope>NUCLEOTIDE SEQUENCE [LARGE SCALE GENOMIC DNA]</scope>
    <source>
        <strain evidence="15 16">SM1901</strain>
    </source>
</reference>
<dbReference type="InterPro" id="IPR004469">
    <property type="entry name" value="PSP"/>
</dbReference>
<evidence type="ECO:0000256" key="7">
    <source>
        <dbReference type="ARBA" id="ARBA00022723"/>
    </source>
</evidence>
<comment type="similarity">
    <text evidence="3">Belongs to the HAD-like hydrolase superfamily. SerB family.</text>
</comment>
<evidence type="ECO:0000313" key="15">
    <source>
        <dbReference type="EMBL" id="QDE32156.1"/>
    </source>
</evidence>
<dbReference type="PANTHER" id="PTHR43344:SF2">
    <property type="entry name" value="PHOSPHOSERINE PHOSPHATASE"/>
    <property type="match status" value="1"/>
</dbReference>
<dbReference type="CDD" id="cd07500">
    <property type="entry name" value="HAD_PSP"/>
    <property type="match status" value="1"/>
</dbReference>
<comment type="catalytic activity">
    <reaction evidence="12">
        <text>O-phospho-L-serine + H2O = L-serine + phosphate</text>
        <dbReference type="Rhea" id="RHEA:21208"/>
        <dbReference type="ChEBI" id="CHEBI:15377"/>
        <dbReference type="ChEBI" id="CHEBI:33384"/>
        <dbReference type="ChEBI" id="CHEBI:43474"/>
        <dbReference type="ChEBI" id="CHEBI:57524"/>
        <dbReference type="EC" id="3.1.3.3"/>
    </reaction>
</comment>
<dbReference type="AlphaFoldDB" id="A0A4Y5YHX8"/>
<dbReference type="UniPathway" id="UPA00135">
    <property type="reaction ID" value="UER00198"/>
</dbReference>
<sequence>MLKQDDNVLLNWLFSGSCETYQHLSCVLYRYRESDYLNNLQAHLSYRCRVIFSVECSTEIESWLSSIPTNAHIAKLDRQNDLLGFELAAQVANDQWIASFPTNIAAEIVLVQQPLARLNQPGLLVMDMDSTAIEIECIDELAFMAGVGEEVAAVTASAMRGELDFEQSLRQRVSKLAGADAAIIQQLCDTLPLMSGLEAMLAELKTHQWKLVVASGGFTPFVDHLKTLLNLDAAFANELVIVDGKLSGEVTGDVVDAQYKANVVNQCAEQWSIASGQRVAIGDGANDIAMIQAADLGLAFHAKPKLIAAADASIQHVDLRALVFCLQL</sequence>
<dbReference type="InterPro" id="IPR036412">
    <property type="entry name" value="HAD-like_sf"/>
</dbReference>
<evidence type="ECO:0000256" key="11">
    <source>
        <dbReference type="ARBA" id="ARBA00031693"/>
    </source>
</evidence>
<dbReference type="InterPro" id="IPR050582">
    <property type="entry name" value="HAD-like_SerB"/>
</dbReference>
<dbReference type="GO" id="GO:0006564">
    <property type="term" value="P:L-serine biosynthetic process"/>
    <property type="evidence" value="ECO:0007669"/>
    <property type="project" value="UniProtKB-KW"/>
</dbReference>
<evidence type="ECO:0000256" key="6">
    <source>
        <dbReference type="ARBA" id="ARBA00022605"/>
    </source>
</evidence>